<organism evidence="2 3">
    <name type="scientific">Candidatus Propionivibrio dominans</name>
    <dbReference type="NCBI Taxonomy" id="2954373"/>
    <lineage>
        <taxon>Bacteria</taxon>
        <taxon>Pseudomonadati</taxon>
        <taxon>Pseudomonadota</taxon>
        <taxon>Betaproteobacteria</taxon>
        <taxon>Rhodocyclales</taxon>
        <taxon>Rhodocyclaceae</taxon>
        <taxon>Propionivibrio</taxon>
    </lineage>
</organism>
<dbReference type="Proteomes" id="UP000886602">
    <property type="component" value="Unassembled WGS sequence"/>
</dbReference>
<evidence type="ECO:0000256" key="1">
    <source>
        <dbReference type="SAM" id="MobiDB-lite"/>
    </source>
</evidence>
<gene>
    <name evidence="2" type="ORF">IPJ48_05125</name>
</gene>
<name>A0A9D7F5L5_9RHOO</name>
<dbReference type="EMBL" id="JADJNC010000007">
    <property type="protein sequence ID" value="MBK7422514.1"/>
    <property type="molecule type" value="Genomic_DNA"/>
</dbReference>
<evidence type="ECO:0000313" key="3">
    <source>
        <dbReference type="Proteomes" id="UP000886602"/>
    </source>
</evidence>
<protein>
    <submittedName>
        <fullName evidence="2">Uncharacterized protein</fullName>
    </submittedName>
</protein>
<accession>A0A9D7F5L5</accession>
<proteinExistence type="predicted"/>
<evidence type="ECO:0000313" key="2">
    <source>
        <dbReference type="EMBL" id="MBK7422514.1"/>
    </source>
</evidence>
<dbReference type="AlphaFoldDB" id="A0A9D7F5L5"/>
<feature type="region of interest" description="Disordered" evidence="1">
    <location>
        <begin position="37"/>
        <end position="56"/>
    </location>
</feature>
<reference evidence="2" key="1">
    <citation type="submission" date="2020-10" db="EMBL/GenBank/DDBJ databases">
        <title>Connecting structure to function with the recovery of over 1000 high-quality activated sludge metagenome-assembled genomes encoding full-length rRNA genes using long-read sequencing.</title>
        <authorList>
            <person name="Singleton C.M."/>
            <person name="Petriglieri F."/>
            <person name="Kristensen J.M."/>
            <person name="Kirkegaard R.H."/>
            <person name="Michaelsen T.Y."/>
            <person name="Andersen M.H."/>
            <person name="Karst S.M."/>
            <person name="Dueholm M.S."/>
            <person name="Nielsen P.H."/>
            <person name="Albertsen M."/>
        </authorList>
    </citation>
    <scope>NUCLEOTIDE SEQUENCE</scope>
    <source>
        <strain evidence="2">EsbW_18-Q3-R4-48_MAXAC.044</strain>
    </source>
</reference>
<sequence>MIGNVLSLLIALLILAAVWTLISGMFDTFRKDFSLDSMGGKSPPSGPEVRTPPAKKAERVDVLPELATPWL</sequence>
<comment type="caution">
    <text evidence="2">The sequence shown here is derived from an EMBL/GenBank/DDBJ whole genome shotgun (WGS) entry which is preliminary data.</text>
</comment>